<sequence length="483" mass="54329">MASKETTMVADITEGMRQPGRTSHMPQENASVLSPPETAMVANISDDSRPPGRTTNQHMSDVYRSIATQRPCMNPCQQPQDELDQPPSSATTAHSSEVLTISSDSPSPIREHDDASSSDVEILETTPRRRPPTRATPNFGPVPYIRGPTQYGLPISETDVDVHHWHISRTKYRGAGPACSAATPGRHAPRALCKKKIRTAGYPCHGVGVVSPTFVGTSTFLGIQRPCRFWFCPNGKCHKGPGGPNCRSQMIHSPAIFPIARGTRLVQEEVDYLTSQGFLLVNRRGPFRSDQEYPDEAERKILVEAYPEKVDNFPRTYRFSSRNGKGCRRKLTVSSSCDHRLQRVRSSDMRLSHNWAVTEGNSSSNVEVLRYEILRLTEESQNLREVNDAQAEKIRKLLTELRDHNTEHPKALRQILILTMDLEHSRISERNATKELSIFRDDFKDRADLLDCVLAEKAYFTTQLSDIYKSFMEDLDKISPQNA</sequence>
<reference evidence="2 3" key="1">
    <citation type="submission" date="2024-09" db="EMBL/GenBank/DDBJ databases">
        <title>Chromosome-scale assembly of Riccia sorocarpa.</title>
        <authorList>
            <person name="Paukszto L."/>
        </authorList>
    </citation>
    <scope>NUCLEOTIDE SEQUENCE [LARGE SCALE GENOMIC DNA]</scope>
    <source>
        <strain evidence="2">LP-2024</strain>
        <tissue evidence="2">Aerial parts of the thallus</tissue>
    </source>
</reference>
<accession>A0ABD3HLV0</accession>
<dbReference type="Proteomes" id="UP001633002">
    <property type="component" value="Unassembled WGS sequence"/>
</dbReference>
<protein>
    <submittedName>
        <fullName evidence="2">Uncharacterized protein</fullName>
    </submittedName>
</protein>
<gene>
    <name evidence="2" type="ORF">R1sor_005203</name>
</gene>
<dbReference type="AlphaFoldDB" id="A0ABD3HLV0"/>
<name>A0ABD3HLV0_9MARC</name>
<evidence type="ECO:0000313" key="2">
    <source>
        <dbReference type="EMBL" id="KAL3691552.1"/>
    </source>
</evidence>
<keyword evidence="3" id="KW-1185">Reference proteome</keyword>
<evidence type="ECO:0000256" key="1">
    <source>
        <dbReference type="SAM" id="MobiDB-lite"/>
    </source>
</evidence>
<feature type="compositionally biased region" description="Polar residues" evidence="1">
    <location>
        <begin position="20"/>
        <end position="32"/>
    </location>
</feature>
<evidence type="ECO:0000313" key="3">
    <source>
        <dbReference type="Proteomes" id="UP001633002"/>
    </source>
</evidence>
<comment type="caution">
    <text evidence="2">The sequence shown here is derived from an EMBL/GenBank/DDBJ whole genome shotgun (WGS) entry which is preliminary data.</text>
</comment>
<organism evidence="2 3">
    <name type="scientific">Riccia sorocarpa</name>
    <dbReference type="NCBI Taxonomy" id="122646"/>
    <lineage>
        <taxon>Eukaryota</taxon>
        <taxon>Viridiplantae</taxon>
        <taxon>Streptophyta</taxon>
        <taxon>Embryophyta</taxon>
        <taxon>Marchantiophyta</taxon>
        <taxon>Marchantiopsida</taxon>
        <taxon>Marchantiidae</taxon>
        <taxon>Marchantiales</taxon>
        <taxon>Ricciaceae</taxon>
        <taxon>Riccia</taxon>
    </lineage>
</organism>
<dbReference type="EMBL" id="JBJQOH010000003">
    <property type="protein sequence ID" value="KAL3691552.1"/>
    <property type="molecule type" value="Genomic_DNA"/>
</dbReference>
<proteinExistence type="predicted"/>
<feature type="region of interest" description="Disordered" evidence="1">
    <location>
        <begin position="1"/>
        <end position="145"/>
    </location>
</feature>
<feature type="compositionally biased region" description="Polar residues" evidence="1">
    <location>
        <begin position="75"/>
        <end position="106"/>
    </location>
</feature>